<gene>
    <name evidence="2" type="ORF">GNQ48_20175</name>
    <name evidence="3" type="ORF">L4V69_20100</name>
</gene>
<dbReference type="PROSITE" id="PS51186">
    <property type="entry name" value="GNAT"/>
    <property type="match status" value="1"/>
</dbReference>
<dbReference type="KEGG" id="paeb:NCGM1900_4358"/>
<dbReference type="GO" id="GO:0016747">
    <property type="term" value="F:acyltransferase activity, transferring groups other than amino-acyl groups"/>
    <property type="evidence" value="ECO:0007669"/>
    <property type="project" value="InterPro"/>
</dbReference>
<dbReference type="AlphaFoldDB" id="A0A069Q841"/>
<organism evidence="2 4">
    <name type="scientific">Pseudomonas aeruginosa</name>
    <dbReference type="NCBI Taxonomy" id="287"/>
    <lineage>
        <taxon>Bacteria</taxon>
        <taxon>Pseudomonadati</taxon>
        <taxon>Pseudomonadota</taxon>
        <taxon>Gammaproteobacteria</taxon>
        <taxon>Pseudomonadales</taxon>
        <taxon>Pseudomonadaceae</taxon>
        <taxon>Pseudomonas</taxon>
    </lineage>
</organism>
<proteinExistence type="predicted"/>
<dbReference type="EMBL" id="WOAD01000018">
    <property type="protein sequence ID" value="MUI37328.1"/>
    <property type="molecule type" value="Genomic_DNA"/>
</dbReference>
<dbReference type="InterPro" id="IPR000182">
    <property type="entry name" value="GNAT_dom"/>
</dbReference>
<evidence type="ECO:0000259" key="1">
    <source>
        <dbReference type="PROSITE" id="PS51186"/>
    </source>
</evidence>
<evidence type="ECO:0000313" key="4">
    <source>
        <dbReference type="Proteomes" id="UP000433532"/>
    </source>
</evidence>
<reference evidence="3" key="2">
    <citation type="submission" date="2023-06" db="EMBL/GenBank/DDBJ databases">
        <authorList>
            <consortium name="Clinical and Environmental Microbiology Branch: Whole genome sequencing antimicrobial resistance pathogens in the healthcare setting"/>
        </authorList>
    </citation>
    <scope>NUCLEOTIDE SEQUENCE</scope>
    <source>
        <strain evidence="3">2021CK-01020</strain>
    </source>
</reference>
<reference evidence="2 4" key="1">
    <citation type="submission" date="2019-11" db="EMBL/GenBank/DDBJ databases">
        <title>Genomes of ocular Pseudomonas aeruginosa isolates.</title>
        <authorList>
            <person name="Khan M."/>
            <person name="Rice S.A."/>
            <person name="Willcox M.D.P."/>
            <person name="Stapleton F."/>
        </authorList>
    </citation>
    <scope>NUCLEOTIDE SEQUENCE [LARGE SCALE GENOMIC DNA]</scope>
    <source>
        <strain evidence="2 4">PA221</strain>
    </source>
</reference>
<dbReference type="Proteomes" id="UP000433532">
    <property type="component" value="Unassembled WGS sequence"/>
</dbReference>
<dbReference type="RefSeq" id="WP_003088854.1">
    <property type="nucleotide sequence ID" value="NZ_AP014622.1"/>
</dbReference>
<protein>
    <submittedName>
        <fullName evidence="2">N-acetyltransferase</fullName>
    </submittedName>
</protein>
<dbReference type="EMBL" id="CP136986">
    <property type="protein sequence ID" value="WOS81383.1"/>
    <property type="molecule type" value="Genomic_DNA"/>
</dbReference>
<accession>A0A069Q841</accession>
<keyword evidence="2" id="KW-0808">Transferase</keyword>
<dbReference type="Proteomes" id="UP001297540">
    <property type="component" value="Chromosome"/>
</dbReference>
<evidence type="ECO:0000313" key="2">
    <source>
        <dbReference type="EMBL" id="MUI37328.1"/>
    </source>
</evidence>
<feature type="domain" description="N-acetyltransferase" evidence="1">
    <location>
        <begin position="1"/>
        <end position="145"/>
    </location>
</feature>
<reference evidence="3" key="3">
    <citation type="submission" date="2023-10" db="EMBL/GenBank/DDBJ databases">
        <title>Pathogen: clinical or host-associated sample.</title>
        <authorList>
            <person name="Hergert J."/>
            <person name="Casey R."/>
            <person name="Wagner J."/>
            <person name="Young E.L."/>
            <person name="Oakeson K.F."/>
        </authorList>
    </citation>
    <scope>NUCLEOTIDE SEQUENCE</scope>
    <source>
        <strain evidence="3">2021CK-01020</strain>
    </source>
</reference>
<dbReference type="Gene3D" id="3.40.630.30">
    <property type="match status" value="1"/>
</dbReference>
<evidence type="ECO:0000313" key="3">
    <source>
        <dbReference type="EMBL" id="WOS81383.1"/>
    </source>
</evidence>
<dbReference type="SUPFAM" id="SSF55729">
    <property type="entry name" value="Acyl-CoA N-acyltransferases (Nat)"/>
    <property type="match status" value="1"/>
</dbReference>
<sequence length="170" mass="19214">MIRPQDCEILQWRSFDDEAAFFASMGRFFASARVRRECGGYPLSDGPYHRWFVLRRQGDTRILGFVSLEQHPDVVRLRDAYLRAEARGRGLFRTLRERVLGHVDQLGLACTTRAPQACARLLEPHGFAVHSTRGSWVTLMRKAHGTDKDTDGAGRGAVRRTARVAACRAD</sequence>
<dbReference type="Pfam" id="PF00583">
    <property type="entry name" value="Acetyltransf_1"/>
    <property type="match status" value="1"/>
</dbReference>
<dbReference type="InterPro" id="IPR016181">
    <property type="entry name" value="Acyl_CoA_acyltransferase"/>
</dbReference>
<name>A0A069Q841_PSEAI</name>